<dbReference type="InterPro" id="IPR050194">
    <property type="entry name" value="Glycosyltransferase_grp1"/>
</dbReference>
<dbReference type="PANTHER" id="PTHR45947:SF3">
    <property type="entry name" value="SULFOQUINOVOSYL TRANSFERASE SQD2"/>
    <property type="match status" value="1"/>
</dbReference>
<dbReference type="Pfam" id="PF13692">
    <property type="entry name" value="Glyco_trans_1_4"/>
    <property type="match status" value="1"/>
</dbReference>
<dbReference type="AlphaFoldDB" id="A0A9X1B4K3"/>
<feature type="domain" description="Glycosyltransferase subfamily 4-like N-terminal" evidence="1">
    <location>
        <begin position="41"/>
        <end position="190"/>
    </location>
</feature>
<accession>A0A9X1B4K3</accession>
<gene>
    <name evidence="2" type="ORF">CKO42_09800</name>
</gene>
<dbReference type="InterPro" id="IPR028098">
    <property type="entry name" value="Glyco_trans_4-like_N"/>
</dbReference>
<dbReference type="EMBL" id="NRRY01000013">
    <property type="protein sequence ID" value="MBK1618722.1"/>
    <property type="molecule type" value="Genomic_DNA"/>
</dbReference>
<name>A0A9X1B4K3_9GAMM</name>
<protein>
    <submittedName>
        <fullName evidence="2">Glycosyl transferase family 1</fullName>
    </submittedName>
</protein>
<comment type="caution">
    <text evidence="2">The sequence shown here is derived from an EMBL/GenBank/DDBJ whole genome shotgun (WGS) entry which is preliminary data.</text>
</comment>
<sequence length="395" mass="43791">MLNSSQPPAPASAIETDQARAAADARGLRVAIISDAAPERNGVGTYYRDLAEHLKAVGAKVELISPRFRTGRWYGGLAMPMPGDPTQRFLIPQPRLISRRLKRLDPNAIIIATPGPYGMLGLILARRYGARLVVGFHTHFERLAALNNHWRLFGVLAQTYLNTCHRALFKASHLVLANSDEMLDVARSIGASKVGLMGTPIPKHFLDVPVNPLRPQIKQVLFAGRLAPEKNLGAVVEAAQALPQLQFQIAGDGPLRDWVQHEAARLSNLEYVGWVRRQEILPLIDRADLLVLPSTIESFGTIALEAMARGRLVVVSSQCGILSWDHLNRALFQMRDDETLSSTLMRVCALDQGILERKASLGREAAREINDRNLRHWVSVLRDQDPQGLEQYEAD</sequence>
<dbReference type="PANTHER" id="PTHR45947">
    <property type="entry name" value="SULFOQUINOVOSYL TRANSFERASE SQD2"/>
    <property type="match status" value="1"/>
</dbReference>
<dbReference type="RefSeq" id="WP_200242929.1">
    <property type="nucleotide sequence ID" value="NZ_NRRY01000013.1"/>
</dbReference>
<dbReference type="Proteomes" id="UP001138768">
    <property type="component" value="Unassembled WGS sequence"/>
</dbReference>
<proteinExistence type="predicted"/>
<reference evidence="2 3" key="1">
    <citation type="journal article" date="2020" name="Microorganisms">
        <title>Osmotic Adaptation and Compatible Solute Biosynthesis of Phototrophic Bacteria as Revealed from Genome Analyses.</title>
        <authorList>
            <person name="Imhoff J.F."/>
            <person name="Rahn T."/>
            <person name="Kunzel S."/>
            <person name="Keller A."/>
            <person name="Neulinger S.C."/>
        </authorList>
    </citation>
    <scope>NUCLEOTIDE SEQUENCE [LARGE SCALE GENOMIC DNA]</scope>
    <source>
        <strain evidence="2 3">DSM 25653</strain>
    </source>
</reference>
<evidence type="ECO:0000313" key="3">
    <source>
        <dbReference type="Proteomes" id="UP001138768"/>
    </source>
</evidence>
<dbReference type="SUPFAM" id="SSF53756">
    <property type="entry name" value="UDP-Glycosyltransferase/glycogen phosphorylase"/>
    <property type="match status" value="1"/>
</dbReference>
<evidence type="ECO:0000259" key="1">
    <source>
        <dbReference type="Pfam" id="PF13439"/>
    </source>
</evidence>
<dbReference type="Gene3D" id="3.40.50.2000">
    <property type="entry name" value="Glycogen Phosphorylase B"/>
    <property type="match status" value="2"/>
</dbReference>
<dbReference type="GO" id="GO:0016757">
    <property type="term" value="F:glycosyltransferase activity"/>
    <property type="evidence" value="ECO:0007669"/>
    <property type="project" value="UniProtKB-ARBA"/>
</dbReference>
<keyword evidence="3" id="KW-1185">Reference proteome</keyword>
<dbReference type="Pfam" id="PF13439">
    <property type="entry name" value="Glyco_transf_4"/>
    <property type="match status" value="1"/>
</dbReference>
<evidence type="ECO:0000313" key="2">
    <source>
        <dbReference type="EMBL" id="MBK1618722.1"/>
    </source>
</evidence>
<organism evidence="2 3">
    <name type="scientific">Lamprobacter modestohalophilus</name>
    <dbReference type="NCBI Taxonomy" id="1064514"/>
    <lineage>
        <taxon>Bacteria</taxon>
        <taxon>Pseudomonadati</taxon>
        <taxon>Pseudomonadota</taxon>
        <taxon>Gammaproteobacteria</taxon>
        <taxon>Chromatiales</taxon>
        <taxon>Chromatiaceae</taxon>
        <taxon>Lamprobacter</taxon>
    </lineage>
</organism>
<keyword evidence="2" id="KW-0808">Transferase</keyword>